<dbReference type="Pfam" id="PF03652">
    <property type="entry name" value="RuvX"/>
    <property type="match status" value="1"/>
</dbReference>
<evidence type="ECO:0000313" key="7">
    <source>
        <dbReference type="Proteomes" id="UP000324831"/>
    </source>
</evidence>
<dbReference type="AlphaFoldDB" id="A0A478FTC0"/>
<evidence type="ECO:0000313" key="6">
    <source>
        <dbReference type="EMBL" id="GCE63335.1"/>
    </source>
</evidence>
<keyword evidence="1" id="KW-0963">Cytoplasm</keyword>
<name>A0A478FTC0_9MOLU</name>
<dbReference type="PANTHER" id="PTHR33317:SF4">
    <property type="entry name" value="POLYNUCLEOTIDYL TRANSFERASE, RIBONUCLEASE H-LIKE SUPERFAMILY PROTEIN"/>
    <property type="match status" value="1"/>
</dbReference>
<dbReference type="GO" id="GO:0004518">
    <property type="term" value="F:nuclease activity"/>
    <property type="evidence" value="ECO:0007669"/>
    <property type="project" value="UniProtKB-KW"/>
</dbReference>
<accession>A0A478FTC0</accession>
<gene>
    <name evidence="6" type="ORF">MHSWG343_03240</name>
</gene>
<evidence type="ECO:0000259" key="5">
    <source>
        <dbReference type="SMART" id="SM00732"/>
    </source>
</evidence>
<dbReference type="GO" id="GO:0005829">
    <property type="term" value="C:cytosol"/>
    <property type="evidence" value="ECO:0007669"/>
    <property type="project" value="TreeGrafter"/>
</dbReference>
<dbReference type="CDD" id="cd16964">
    <property type="entry name" value="YqgF"/>
    <property type="match status" value="1"/>
</dbReference>
<keyword evidence="4" id="KW-0378">Hydrolase</keyword>
<protein>
    <submittedName>
        <fullName evidence="6">Holliday junction resolvase-like protein</fullName>
    </submittedName>
</protein>
<proteinExistence type="predicted"/>
<dbReference type="InterPro" id="IPR012337">
    <property type="entry name" value="RNaseH-like_sf"/>
</dbReference>
<reference evidence="6 7" key="1">
    <citation type="submission" date="2019-01" db="EMBL/GenBank/DDBJ databases">
        <title>Draft genome sequences of Candidatus Mycoplasma haemohominis SWG34-3 identified from a patient with pyrexia, anemia and liver dysfunction.</title>
        <authorList>
            <person name="Sekizuka T."/>
            <person name="Hattori N."/>
            <person name="Katano H."/>
            <person name="Takuma T."/>
            <person name="Ito T."/>
            <person name="Arai N."/>
            <person name="Yanai R."/>
            <person name="Ishii S."/>
            <person name="Miura Y."/>
            <person name="Tokunaga T."/>
            <person name="Watanabe H."/>
            <person name="Nomura N."/>
            <person name="Eguchi J."/>
            <person name="Arai T."/>
            <person name="Hasegawa H."/>
            <person name="Nakamaki T."/>
            <person name="Wakita T."/>
            <person name="Niki Y."/>
            <person name="Kuroda M."/>
        </authorList>
    </citation>
    <scope>NUCLEOTIDE SEQUENCE [LARGE SCALE GENOMIC DNA]</scope>
    <source>
        <strain evidence="6">SWG34-3</strain>
    </source>
</reference>
<dbReference type="GO" id="GO:0016787">
    <property type="term" value="F:hydrolase activity"/>
    <property type="evidence" value="ECO:0007669"/>
    <property type="project" value="UniProtKB-KW"/>
</dbReference>
<sequence>MRVLGIDVGRNKTGLAISSEELELITPLRKIEVKLEHCPDKWFDELIYILKKRSYEVHEIDKVVIGSWEDNDYRNVEMKRLVKLAIKMIEAKTDWKVILVRETNTTVESRRILKELGISKNSSLHSIDSYAAFLLLIDYFELVKPRQEDKK</sequence>
<dbReference type="PANTHER" id="PTHR33317">
    <property type="entry name" value="POLYNUCLEOTIDYL TRANSFERASE, RIBONUCLEASE H-LIKE SUPERFAMILY PROTEIN"/>
    <property type="match status" value="1"/>
</dbReference>
<dbReference type="InterPro" id="IPR006641">
    <property type="entry name" value="YqgF/RNaseH-like_dom"/>
</dbReference>
<comment type="caution">
    <text evidence="6">The sequence shown here is derived from an EMBL/GenBank/DDBJ whole genome shotgun (WGS) entry which is preliminary data.</text>
</comment>
<keyword evidence="3" id="KW-0540">Nuclease</keyword>
<evidence type="ECO:0000256" key="4">
    <source>
        <dbReference type="ARBA" id="ARBA00022801"/>
    </source>
</evidence>
<dbReference type="Proteomes" id="UP000324831">
    <property type="component" value="Unassembled WGS sequence"/>
</dbReference>
<dbReference type="SMART" id="SM00732">
    <property type="entry name" value="YqgFc"/>
    <property type="match status" value="1"/>
</dbReference>
<dbReference type="InterPro" id="IPR037027">
    <property type="entry name" value="YqgF/RNaseH-like_dom_sf"/>
</dbReference>
<evidence type="ECO:0000256" key="1">
    <source>
        <dbReference type="ARBA" id="ARBA00022490"/>
    </source>
</evidence>
<feature type="domain" description="YqgF/RNase H-like" evidence="5">
    <location>
        <begin position="1"/>
        <end position="109"/>
    </location>
</feature>
<organism evidence="6 7">
    <name type="scientific">Candidatus Mycoplasma haematohominis</name>
    <dbReference type="NCBI Taxonomy" id="1494318"/>
    <lineage>
        <taxon>Bacteria</taxon>
        <taxon>Bacillati</taxon>
        <taxon>Mycoplasmatota</taxon>
        <taxon>Mollicutes</taxon>
        <taxon>Mycoplasmataceae</taxon>
        <taxon>Mycoplasma</taxon>
    </lineage>
</organism>
<dbReference type="GO" id="GO:0000967">
    <property type="term" value="P:rRNA 5'-end processing"/>
    <property type="evidence" value="ECO:0007669"/>
    <property type="project" value="TreeGrafter"/>
</dbReference>
<dbReference type="InterPro" id="IPR005227">
    <property type="entry name" value="YqgF"/>
</dbReference>
<dbReference type="EMBL" id="BIMN01000001">
    <property type="protein sequence ID" value="GCE63335.1"/>
    <property type="molecule type" value="Genomic_DNA"/>
</dbReference>
<evidence type="ECO:0000256" key="2">
    <source>
        <dbReference type="ARBA" id="ARBA00022517"/>
    </source>
</evidence>
<evidence type="ECO:0000256" key="3">
    <source>
        <dbReference type="ARBA" id="ARBA00022722"/>
    </source>
</evidence>
<keyword evidence="2" id="KW-0690">Ribosome biogenesis</keyword>
<dbReference type="Gene3D" id="3.30.420.140">
    <property type="entry name" value="YqgF/RNase H-like domain"/>
    <property type="match status" value="1"/>
</dbReference>
<dbReference type="RefSeq" id="WP_216082924.1">
    <property type="nucleotide sequence ID" value="NZ_CACTIB010000008.1"/>
</dbReference>
<dbReference type="SUPFAM" id="SSF53098">
    <property type="entry name" value="Ribonuclease H-like"/>
    <property type="match status" value="1"/>
</dbReference>